<keyword evidence="5" id="KW-1185">Reference proteome</keyword>
<feature type="transmembrane region" description="Helical" evidence="2">
    <location>
        <begin position="12"/>
        <end position="30"/>
    </location>
</feature>
<dbReference type="PANTHER" id="PTHR33371:SF4">
    <property type="entry name" value="INTERMEMBRANE PHOSPHOLIPID TRANSPORT SYSTEM BINDING PROTEIN MLAD"/>
    <property type="match status" value="1"/>
</dbReference>
<protein>
    <submittedName>
        <fullName evidence="4">MCE family protein</fullName>
    </submittedName>
</protein>
<proteinExistence type="predicted"/>
<evidence type="ECO:0000256" key="1">
    <source>
        <dbReference type="SAM" id="Coils"/>
    </source>
</evidence>
<keyword evidence="2" id="KW-0472">Membrane</keyword>
<feature type="coiled-coil region" evidence="1">
    <location>
        <begin position="282"/>
        <end position="309"/>
    </location>
</feature>
<dbReference type="RefSeq" id="WP_265163045.1">
    <property type="nucleotide sequence ID" value="NZ_CP069620.1"/>
</dbReference>
<name>A0ABY6NP84_9FLAO</name>
<keyword evidence="1" id="KW-0175">Coiled coil</keyword>
<gene>
    <name evidence="4" type="ORF">JRG66_12130</name>
</gene>
<evidence type="ECO:0000313" key="4">
    <source>
        <dbReference type="EMBL" id="UZH54710.1"/>
    </source>
</evidence>
<organism evidence="4 5">
    <name type="scientific">Salinimicrobium tongyeongense</name>
    <dbReference type="NCBI Taxonomy" id="2809707"/>
    <lineage>
        <taxon>Bacteria</taxon>
        <taxon>Pseudomonadati</taxon>
        <taxon>Bacteroidota</taxon>
        <taxon>Flavobacteriia</taxon>
        <taxon>Flavobacteriales</taxon>
        <taxon>Flavobacteriaceae</taxon>
        <taxon>Salinimicrobium</taxon>
    </lineage>
</organism>
<evidence type="ECO:0000256" key="2">
    <source>
        <dbReference type="SAM" id="Phobius"/>
    </source>
</evidence>
<dbReference type="InterPro" id="IPR052336">
    <property type="entry name" value="MlaD_Phospholipid_Transporter"/>
</dbReference>
<feature type="domain" description="Mce/MlaD" evidence="3">
    <location>
        <begin position="42"/>
        <end position="117"/>
    </location>
</feature>
<dbReference type="InterPro" id="IPR003399">
    <property type="entry name" value="Mce/MlaD"/>
</dbReference>
<evidence type="ECO:0000313" key="5">
    <source>
        <dbReference type="Proteomes" id="UP001163981"/>
    </source>
</evidence>
<dbReference type="Proteomes" id="UP001163981">
    <property type="component" value="Chromosome"/>
</dbReference>
<evidence type="ECO:0000259" key="3">
    <source>
        <dbReference type="Pfam" id="PF02470"/>
    </source>
</evidence>
<dbReference type="PANTHER" id="PTHR33371">
    <property type="entry name" value="INTERMEMBRANE PHOSPHOLIPID TRANSPORT SYSTEM BINDING PROTEIN MLAD-RELATED"/>
    <property type="match status" value="1"/>
</dbReference>
<dbReference type="Pfam" id="PF02470">
    <property type="entry name" value="MlaD"/>
    <property type="match status" value="1"/>
</dbReference>
<dbReference type="EMBL" id="CP069620">
    <property type="protein sequence ID" value="UZH54710.1"/>
    <property type="molecule type" value="Genomic_DNA"/>
</dbReference>
<keyword evidence="2" id="KW-0812">Transmembrane</keyword>
<reference evidence="4" key="1">
    <citation type="submission" date="2021-02" db="EMBL/GenBank/DDBJ databases">
        <title>Salinimicrobium sp. nov. isolated from seawater in Tongyeong, Republic of Korea.</title>
        <authorList>
            <person name="Lee S.-J."/>
        </authorList>
    </citation>
    <scope>NUCLEOTIDE SEQUENCE</scope>
    <source>
        <strain evidence="4">HN-2-9-2</strain>
    </source>
</reference>
<keyword evidence="2" id="KW-1133">Transmembrane helix</keyword>
<accession>A0ABY6NP84</accession>
<sequence length="332" mass="35807">MKNSNSQNLKLGIFVIVGIVIFVTAVYFIGNRQNLFGDNSLIVSVFKDVNGLQRGNNVRFAGVNVGTVQSISIVNDTSIAVTMRIDQRTMDLIQKNSLATISSDGLVGSMIVNLLPGEKAGLAPAPVTSGDTIKSISKIATADMLTTLNTTNENAALLTADLLKITNSINKGEGTLGALIKDEDMAVNFKESIKDLRQATGEITGMVNNLNKMTAQINFEKSVAGVLLSDTTAARQIEGIISNLEVSALEIGVMTSNLQQVSYDLKNGEGSLDYLLNDPGAVEKLDATLQNIEEATKKFDENMKALQHNILFRGYFKRQARLKAEEGTSKEE</sequence>